<evidence type="ECO:0000256" key="4">
    <source>
        <dbReference type="ARBA" id="ARBA00022490"/>
    </source>
</evidence>
<dbReference type="InterPro" id="IPR023509">
    <property type="entry name" value="DTD-like_sf"/>
</dbReference>
<sequence>MAYTDGTLKARIVMQQCMSARLQVKPPTNEEEAEHVEVKRGVLIYVCFLKQADISIVEKMAKTLLNVRLCPSANGKIVSILDLPGDVLIVPQSTLGGKAKGKMIQYHSNIPKAKGVELFQAFTEQCQKMLNENTKWKQSGCTIKHGTYGIRQEVLRLDAEARGPFSHFFEF</sequence>
<dbReference type="EMBL" id="JAIZAY010000021">
    <property type="protein sequence ID" value="KAJ8022156.1"/>
    <property type="molecule type" value="Genomic_DNA"/>
</dbReference>
<dbReference type="Pfam" id="PF02580">
    <property type="entry name" value="Tyr_Deacylase"/>
    <property type="match status" value="1"/>
</dbReference>
<keyword evidence="9" id="KW-1185">Reference proteome</keyword>
<dbReference type="EC" id="3.1.1.96" evidence="3"/>
<dbReference type="PANTHER" id="PTHR10472">
    <property type="entry name" value="D-TYROSYL-TRNA TYR DEACYLASE"/>
    <property type="match status" value="1"/>
</dbReference>
<keyword evidence="4" id="KW-0963">Cytoplasm</keyword>
<dbReference type="SUPFAM" id="SSF69500">
    <property type="entry name" value="DTD-like"/>
    <property type="match status" value="1"/>
</dbReference>
<comment type="catalytic activity">
    <reaction evidence="7">
        <text>a D-aminoacyl-tRNA + H2O = a tRNA + a D-alpha-amino acid + H(+)</text>
        <dbReference type="Rhea" id="RHEA:13953"/>
        <dbReference type="Rhea" id="RHEA-COMP:10123"/>
        <dbReference type="Rhea" id="RHEA-COMP:10124"/>
        <dbReference type="ChEBI" id="CHEBI:15377"/>
        <dbReference type="ChEBI" id="CHEBI:15378"/>
        <dbReference type="ChEBI" id="CHEBI:59871"/>
        <dbReference type="ChEBI" id="CHEBI:78442"/>
        <dbReference type="ChEBI" id="CHEBI:79333"/>
        <dbReference type="EC" id="3.1.1.96"/>
    </reaction>
</comment>
<evidence type="ECO:0000313" key="8">
    <source>
        <dbReference type="EMBL" id="KAJ8022156.1"/>
    </source>
</evidence>
<evidence type="ECO:0000256" key="5">
    <source>
        <dbReference type="ARBA" id="ARBA00022801"/>
    </source>
</evidence>
<dbReference type="Gene3D" id="3.50.80.10">
    <property type="entry name" value="D-tyrosyl-tRNA(Tyr) deacylase"/>
    <property type="match status" value="1"/>
</dbReference>
<proteinExistence type="predicted"/>
<evidence type="ECO:0000256" key="2">
    <source>
        <dbReference type="ARBA" id="ARBA00011738"/>
    </source>
</evidence>
<comment type="catalytic activity">
    <reaction evidence="6">
        <text>glycyl-tRNA(Ala) + H2O = tRNA(Ala) + glycine + H(+)</text>
        <dbReference type="Rhea" id="RHEA:53744"/>
        <dbReference type="Rhea" id="RHEA-COMP:9657"/>
        <dbReference type="Rhea" id="RHEA-COMP:13640"/>
        <dbReference type="ChEBI" id="CHEBI:15377"/>
        <dbReference type="ChEBI" id="CHEBI:15378"/>
        <dbReference type="ChEBI" id="CHEBI:57305"/>
        <dbReference type="ChEBI" id="CHEBI:78442"/>
        <dbReference type="ChEBI" id="CHEBI:78522"/>
        <dbReference type="EC" id="3.1.1.96"/>
    </reaction>
</comment>
<comment type="subunit">
    <text evidence="2">Homodimer.</text>
</comment>
<evidence type="ECO:0000256" key="3">
    <source>
        <dbReference type="ARBA" id="ARBA00013056"/>
    </source>
</evidence>
<dbReference type="Proteomes" id="UP001152320">
    <property type="component" value="Chromosome 21"/>
</dbReference>
<reference evidence="8" key="1">
    <citation type="submission" date="2021-10" db="EMBL/GenBank/DDBJ databases">
        <title>Tropical sea cucumber genome reveals ecological adaptation and Cuvierian tubules defense mechanism.</title>
        <authorList>
            <person name="Chen T."/>
        </authorList>
    </citation>
    <scope>NUCLEOTIDE SEQUENCE</scope>
    <source>
        <strain evidence="8">Nanhai2018</strain>
        <tissue evidence="8">Muscle</tissue>
    </source>
</reference>
<gene>
    <name evidence="8" type="ORF">HOLleu_39568</name>
</gene>
<organism evidence="8 9">
    <name type="scientific">Holothuria leucospilota</name>
    <name type="common">Black long sea cucumber</name>
    <name type="synonym">Mertensiothuria leucospilota</name>
    <dbReference type="NCBI Taxonomy" id="206669"/>
    <lineage>
        <taxon>Eukaryota</taxon>
        <taxon>Metazoa</taxon>
        <taxon>Echinodermata</taxon>
        <taxon>Eleutherozoa</taxon>
        <taxon>Echinozoa</taxon>
        <taxon>Holothuroidea</taxon>
        <taxon>Aspidochirotacea</taxon>
        <taxon>Aspidochirotida</taxon>
        <taxon>Holothuriidae</taxon>
        <taxon>Holothuria</taxon>
    </lineage>
</organism>
<accession>A0A9Q0YNH6</accession>
<protein>
    <recommendedName>
        <fullName evidence="3">D-aminoacyl-tRNA deacylase</fullName>
        <ecNumber evidence="3">3.1.1.96</ecNumber>
    </recommendedName>
</protein>
<keyword evidence="5" id="KW-0378">Hydrolase</keyword>
<comment type="subcellular location">
    <subcellularLocation>
        <location evidence="1">Cytoplasm</location>
    </subcellularLocation>
</comment>
<dbReference type="GO" id="GO:0005737">
    <property type="term" value="C:cytoplasm"/>
    <property type="evidence" value="ECO:0007669"/>
    <property type="project" value="UniProtKB-SubCell"/>
</dbReference>
<evidence type="ECO:0000256" key="1">
    <source>
        <dbReference type="ARBA" id="ARBA00004496"/>
    </source>
</evidence>
<dbReference type="AlphaFoldDB" id="A0A9Q0YNH6"/>
<name>A0A9Q0YNH6_HOLLE</name>
<evidence type="ECO:0000313" key="9">
    <source>
        <dbReference type="Proteomes" id="UP001152320"/>
    </source>
</evidence>
<dbReference type="GO" id="GO:0051500">
    <property type="term" value="F:D-tyrosyl-tRNA(Tyr) deacylase activity"/>
    <property type="evidence" value="ECO:0007669"/>
    <property type="project" value="TreeGrafter"/>
</dbReference>
<evidence type="ECO:0000256" key="7">
    <source>
        <dbReference type="ARBA" id="ARBA00048018"/>
    </source>
</evidence>
<dbReference type="OrthoDB" id="275783at2759"/>
<dbReference type="PANTHER" id="PTHR10472:SF1">
    <property type="entry name" value="D-AMINOACYL-TRNA DEACYLASE 2"/>
    <property type="match status" value="1"/>
</dbReference>
<comment type="caution">
    <text evidence="8">The sequence shown here is derived from an EMBL/GenBank/DDBJ whole genome shotgun (WGS) entry which is preliminary data.</text>
</comment>
<evidence type="ECO:0000256" key="6">
    <source>
        <dbReference type="ARBA" id="ARBA00047676"/>
    </source>
</evidence>
<dbReference type="InterPro" id="IPR003732">
    <property type="entry name" value="Daa-tRNA_deacyls_DTD"/>
</dbReference>